<evidence type="ECO:0000313" key="1">
    <source>
        <dbReference type="EMBL" id="CDG16599.1"/>
    </source>
</evidence>
<dbReference type="EMBL" id="VNHN01000019">
    <property type="protein sequence ID" value="TYP08872.1"/>
    <property type="molecule type" value="Genomic_DNA"/>
</dbReference>
<reference evidence="2 4" key="2">
    <citation type="submission" date="2019-07" db="EMBL/GenBank/DDBJ databases">
        <title>Genomic Encyclopedia of Type Strains, Phase I: the one thousand microbial genomes (KMG-I) project.</title>
        <authorList>
            <person name="Kyrpides N."/>
        </authorList>
    </citation>
    <scope>NUCLEOTIDE SEQUENCE [LARGE SCALE GENOMIC DNA]</scope>
    <source>
        <strain evidence="2 4">DSM 17909</strain>
    </source>
</reference>
<evidence type="ECO:0000313" key="3">
    <source>
        <dbReference type="Proteomes" id="UP000032721"/>
    </source>
</evidence>
<sequence length="42" mass="5057">MWPFKMGKNTSNSKLQVTMPALKFEHSLIKINTYERQVKFKR</sequence>
<name>A0A068QP74_9GAMM</name>
<proteinExistence type="predicted"/>
<evidence type="ECO:0000313" key="4">
    <source>
        <dbReference type="Proteomes" id="UP000324170"/>
    </source>
</evidence>
<protein>
    <submittedName>
        <fullName evidence="1">Uncharacterized protein</fullName>
    </submittedName>
</protein>
<dbReference type="HOGENOM" id="CLU_3259976_0_0_6"/>
<dbReference type="KEGG" id="xdo:XDD1_0896"/>
<dbReference type="EMBL" id="FO704550">
    <property type="protein sequence ID" value="CDG16599.1"/>
    <property type="molecule type" value="Genomic_DNA"/>
</dbReference>
<evidence type="ECO:0000313" key="2">
    <source>
        <dbReference type="EMBL" id="TYP08872.1"/>
    </source>
</evidence>
<dbReference type="Proteomes" id="UP000324170">
    <property type="component" value="Unassembled WGS sequence"/>
</dbReference>
<organism evidence="1 3">
    <name type="scientific">Xenorhabdus doucetiae</name>
    <dbReference type="NCBI Taxonomy" id="351671"/>
    <lineage>
        <taxon>Bacteria</taxon>
        <taxon>Pseudomonadati</taxon>
        <taxon>Pseudomonadota</taxon>
        <taxon>Gammaproteobacteria</taxon>
        <taxon>Enterobacterales</taxon>
        <taxon>Morganellaceae</taxon>
        <taxon>Xenorhabdus</taxon>
    </lineage>
</organism>
<dbReference type="AlphaFoldDB" id="A0A068QP74"/>
<accession>A0A068QP74</accession>
<keyword evidence="4" id="KW-1185">Reference proteome</keyword>
<gene>
    <name evidence="2" type="ORF">LY16_01530</name>
    <name evidence="1" type="ORF">XDD1_0896</name>
</gene>
<dbReference type="STRING" id="351671.XDD1_0896"/>
<dbReference type="Proteomes" id="UP000032721">
    <property type="component" value="Chromosome"/>
</dbReference>
<reference evidence="1 3" key="1">
    <citation type="submission" date="2013-07" db="EMBL/GenBank/DDBJ databases">
        <authorList>
            <person name="Genoscope - CEA"/>
        </authorList>
    </citation>
    <scope>NUCLEOTIDE SEQUENCE [LARGE SCALE GENOMIC DNA]</scope>
    <source>
        <strain evidence="1">FRM16</strain>
        <strain evidence="3">FRM16 / DSM 17909</strain>
    </source>
</reference>